<dbReference type="OrthoDB" id="9802525at2"/>
<evidence type="ECO:0000313" key="2">
    <source>
        <dbReference type="EMBL" id="RAQ96396.1"/>
    </source>
</evidence>
<name>A0A328VFB9_9CHLR</name>
<dbReference type="Gene3D" id="3.40.50.2000">
    <property type="entry name" value="Glycogen Phosphorylase B"/>
    <property type="match status" value="2"/>
</dbReference>
<evidence type="ECO:0000313" key="3">
    <source>
        <dbReference type="Proteomes" id="UP000248706"/>
    </source>
</evidence>
<protein>
    <recommendedName>
        <fullName evidence="1">Glycosyltransferase subfamily 4-like N-terminal domain-containing protein</fullName>
    </recommendedName>
</protein>
<dbReference type="AlphaFoldDB" id="A0A328VFB9"/>
<comment type="caution">
    <text evidence="2">The sequence shown here is derived from an EMBL/GenBank/DDBJ whole genome shotgun (WGS) entry which is preliminary data.</text>
</comment>
<dbReference type="PANTHER" id="PTHR45947">
    <property type="entry name" value="SULFOQUINOVOSYL TRANSFERASE SQD2"/>
    <property type="match status" value="1"/>
</dbReference>
<dbReference type="EMBL" id="MCIF01000002">
    <property type="protein sequence ID" value="RAQ96396.1"/>
    <property type="molecule type" value="Genomic_DNA"/>
</dbReference>
<dbReference type="InterPro" id="IPR028098">
    <property type="entry name" value="Glyco_trans_4-like_N"/>
</dbReference>
<keyword evidence="3" id="KW-1185">Reference proteome</keyword>
<dbReference type="Pfam" id="PF13439">
    <property type="entry name" value="Glyco_transf_4"/>
    <property type="match status" value="1"/>
</dbReference>
<gene>
    <name evidence="2" type="ORF">A4R35_12690</name>
</gene>
<dbReference type="InterPro" id="IPR050194">
    <property type="entry name" value="Glycosyltransferase_grp1"/>
</dbReference>
<reference evidence="2 3" key="1">
    <citation type="submission" date="2016-08" db="EMBL/GenBank/DDBJ databases">
        <title>Analysis of Carbohydrate Active Enzymes in Thermogemmatispora T81 Reveals Carbohydrate Degradation Ability.</title>
        <authorList>
            <person name="Tomazini A."/>
            <person name="Lal S."/>
            <person name="Stott M."/>
            <person name="Henrissat B."/>
            <person name="Polikarpov I."/>
            <person name="Sparling R."/>
            <person name="Levin D.B."/>
        </authorList>
    </citation>
    <scope>NUCLEOTIDE SEQUENCE [LARGE SCALE GENOMIC DNA]</scope>
    <source>
        <strain evidence="2 3">T81</strain>
    </source>
</reference>
<feature type="domain" description="Glycosyltransferase subfamily 4-like N-terminal" evidence="1">
    <location>
        <begin position="15"/>
        <end position="176"/>
    </location>
</feature>
<proteinExistence type="predicted"/>
<dbReference type="PANTHER" id="PTHR45947:SF3">
    <property type="entry name" value="SULFOQUINOVOSYL TRANSFERASE SQD2"/>
    <property type="match status" value="1"/>
</dbReference>
<evidence type="ECO:0000259" key="1">
    <source>
        <dbReference type="Pfam" id="PF13439"/>
    </source>
</evidence>
<dbReference type="Proteomes" id="UP000248706">
    <property type="component" value="Unassembled WGS sequence"/>
</dbReference>
<dbReference type="CDD" id="cd03814">
    <property type="entry name" value="GT4-like"/>
    <property type="match status" value="1"/>
</dbReference>
<dbReference type="Pfam" id="PF13692">
    <property type="entry name" value="Glyco_trans_1_4"/>
    <property type="match status" value="1"/>
</dbReference>
<dbReference type="SUPFAM" id="SSF53756">
    <property type="entry name" value="UDP-Glycosyltransferase/glycogen phosphorylase"/>
    <property type="match status" value="1"/>
</dbReference>
<dbReference type="RefSeq" id="WP_112429934.1">
    <property type="nucleotide sequence ID" value="NZ_MCIF01000002.1"/>
</dbReference>
<accession>A0A328VFB9</accession>
<sequence>MRVAIITENFLPKLDGVTRTLARLLSHLEAAGHRALLLGPRCGMHEYAGAEIVTTPGLPLPFYPELKFNFFRPLFVKKLQEFQPDIIHVVDPVVLGAVGVAVARLLRRPLVSSYHTNLAAYCRHFGFPWLTGPMWRYNRFLHNHCSLTFCPSPSTARTLRYQGFQRVRLWPRGVDSALFRPERRRPALRAAWLGTEEGTDERCVLLYVGRISREKNLLLLANAYRQLDHRRCHLVVVGGGPALTELRQALAGLPVTFTGYLSGETLAEAYASADVFAFPSTTETFGQVVLEAMASGLPVVALRAEGVCDLVAPEEQGLLLDPTGLSPAAQVAAYRHLLERLIYERATRERMRAAALAQAARYSWYEAMESLLRGYEEVIRQREQTLLAA</sequence>
<organism evidence="2 3">
    <name type="scientific">Thermogemmatispora tikiterensis</name>
    <dbReference type="NCBI Taxonomy" id="1825093"/>
    <lineage>
        <taxon>Bacteria</taxon>
        <taxon>Bacillati</taxon>
        <taxon>Chloroflexota</taxon>
        <taxon>Ktedonobacteria</taxon>
        <taxon>Thermogemmatisporales</taxon>
        <taxon>Thermogemmatisporaceae</taxon>
        <taxon>Thermogemmatispora</taxon>
    </lineage>
</organism>